<name>A0A0G1U9D4_9BACT</name>
<gene>
    <name evidence="1" type="ORF">UY22_C0050G0007</name>
</gene>
<dbReference type="Proteomes" id="UP000034877">
    <property type="component" value="Unassembled WGS sequence"/>
</dbReference>
<protein>
    <submittedName>
        <fullName evidence="1">Uncharacterized protein</fullName>
    </submittedName>
</protein>
<dbReference type="EMBL" id="LCPE01000050">
    <property type="protein sequence ID" value="KKU90732.1"/>
    <property type="molecule type" value="Genomic_DNA"/>
</dbReference>
<proteinExistence type="predicted"/>
<accession>A0A0G1U9D4</accession>
<comment type="caution">
    <text evidence="1">The sequence shown here is derived from an EMBL/GenBank/DDBJ whole genome shotgun (WGS) entry which is preliminary data.</text>
</comment>
<dbReference type="AlphaFoldDB" id="A0A0G1U9D4"/>
<evidence type="ECO:0000313" key="1">
    <source>
        <dbReference type="EMBL" id="KKU90732.1"/>
    </source>
</evidence>
<evidence type="ECO:0000313" key="2">
    <source>
        <dbReference type="Proteomes" id="UP000034877"/>
    </source>
</evidence>
<sequence>MWRQIIGVSIQKVDFEVRWEAGGGRGGGLIKADKYQVLNAAGVGLVEGKDQVGGKDGGKSFELGEEIRRVSGSD</sequence>
<reference evidence="1 2" key="1">
    <citation type="journal article" date="2015" name="Nature">
        <title>rRNA introns, odd ribosomes, and small enigmatic genomes across a large radiation of phyla.</title>
        <authorList>
            <person name="Brown C.T."/>
            <person name="Hug L.A."/>
            <person name="Thomas B.C."/>
            <person name="Sharon I."/>
            <person name="Castelle C.J."/>
            <person name="Singh A."/>
            <person name="Wilkins M.J."/>
            <person name="Williams K.H."/>
            <person name="Banfield J.F."/>
        </authorList>
    </citation>
    <scope>NUCLEOTIDE SEQUENCE [LARGE SCALE GENOMIC DNA]</scope>
</reference>
<organism evidence="1 2">
    <name type="scientific">Candidatus Amesbacteria bacterium GW2011_GWC1_48_10</name>
    <dbReference type="NCBI Taxonomy" id="1618365"/>
    <lineage>
        <taxon>Bacteria</taxon>
        <taxon>Candidatus Amesiibacteriota</taxon>
    </lineage>
</organism>